<feature type="region of interest" description="Disordered" evidence="1">
    <location>
        <begin position="22"/>
        <end position="80"/>
    </location>
</feature>
<feature type="compositionally biased region" description="Basic and acidic residues" evidence="1">
    <location>
        <begin position="27"/>
        <end position="38"/>
    </location>
</feature>
<gene>
    <name evidence="2" type="ORF">WN51_02851</name>
</gene>
<proteinExistence type="predicted"/>
<keyword evidence="3" id="KW-1185">Reference proteome</keyword>
<evidence type="ECO:0000313" key="3">
    <source>
        <dbReference type="Proteomes" id="UP000053105"/>
    </source>
</evidence>
<reference evidence="2 3" key="1">
    <citation type="submission" date="2015-07" db="EMBL/GenBank/DDBJ databases">
        <title>The genome of Melipona quadrifasciata.</title>
        <authorList>
            <person name="Pan H."/>
            <person name="Kapheim K."/>
        </authorList>
    </citation>
    <scope>NUCLEOTIDE SEQUENCE [LARGE SCALE GENOMIC DNA]</scope>
    <source>
        <strain evidence="2">0111107301</strain>
        <tissue evidence="2">Whole body</tissue>
    </source>
</reference>
<dbReference type="EMBL" id="KQ435711">
    <property type="protein sequence ID" value="KOX79585.1"/>
    <property type="molecule type" value="Genomic_DNA"/>
</dbReference>
<name>A0A0M9A8T8_9HYME</name>
<organism evidence="2 3">
    <name type="scientific">Melipona quadrifasciata</name>
    <dbReference type="NCBI Taxonomy" id="166423"/>
    <lineage>
        <taxon>Eukaryota</taxon>
        <taxon>Metazoa</taxon>
        <taxon>Ecdysozoa</taxon>
        <taxon>Arthropoda</taxon>
        <taxon>Hexapoda</taxon>
        <taxon>Insecta</taxon>
        <taxon>Pterygota</taxon>
        <taxon>Neoptera</taxon>
        <taxon>Endopterygota</taxon>
        <taxon>Hymenoptera</taxon>
        <taxon>Apocrita</taxon>
        <taxon>Aculeata</taxon>
        <taxon>Apoidea</taxon>
        <taxon>Anthophila</taxon>
        <taxon>Apidae</taxon>
        <taxon>Melipona</taxon>
    </lineage>
</organism>
<protein>
    <submittedName>
        <fullName evidence="2">Uncharacterized protein</fullName>
    </submittedName>
</protein>
<sequence>MRTVVNRFKTSSNKTQERLIVGSANDLHGDQNRDKESNQEFGIPGSWIGDERGSLPAEKSPTSAHWKKSSTEETPRSRAINHISKIIPAALRSGRLDRVPSAPRNSRVIGSQLYAQGV</sequence>
<dbReference type="AlphaFoldDB" id="A0A0M9A8T8"/>
<evidence type="ECO:0000256" key="1">
    <source>
        <dbReference type="SAM" id="MobiDB-lite"/>
    </source>
</evidence>
<accession>A0A0M9A8T8</accession>
<dbReference type="Proteomes" id="UP000053105">
    <property type="component" value="Unassembled WGS sequence"/>
</dbReference>
<evidence type="ECO:0000313" key="2">
    <source>
        <dbReference type="EMBL" id="KOX79585.1"/>
    </source>
</evidence>